<dbReference type="InterPro" id="IPR053147">
    <property type="entry name" value="Hsp_HslJ-like"/>
</dbReference>
<evidence type="ECO:0000256" key="1">
    <source>
        <dbReference type="SAM" id="SignalP"/>
    </source>
</evidence>
<dbReference type="Gene3D" id="2.40.128.270">
    <property type="match status" value="1"/>
</dbReference>
<dbReference type="PANTHER" id="PTHR35535:SF2">
    <property type="entry name" value="DUF306 DOMAIN-CONTAINING PROTEIN"/>
    <property type="match status" value="1"/>
</dbReference>
<feature type="signal peptide" evidence="1">
    <location>
        <begin position="1"/>
        <end position="21"/>
    </location>
</feature>
<accession>A0A0J6C1V8</accession>
<dbReference type="PROSITE" id="PS51257">
    <property type="entry name" value="PROKAR_LIPOPROTEIN"/>
    <property type="match status" value="1"/>
</dbReference>
<dbReference type="PANTHER" id="PTHR35535">
    <property type="entry name" value="HEAT SHOCK PROTEIN HSLJ"/>
    <property type="match status" value="1"/>
</dbReference>
<name>A0A0J6C1V8_9BORD</name>
<dbReference type="RefSeq" id="WP_043214076.1">
    <property type="nucleotide sequence ID" value="NZ_CAJGUP010000106.1"/>
</dbReference>
<evidence type="ECO:0000259" key="2">
    <source>
        <dbReference type="Pfam" id="PF03724"/>
    </source>
</evidence>
<dbReference type="KEGG" id="bpdz:BBN53_18390"/>
<dbReference type="AlphaFoldDB" id="A0A0J6C1V8"/>
<dbReference type="EMBL" id="CYTV01000010">
    <property type="protein sequence ID" value="CUJ01450.1"/>
    <property type="molecule type" value="Genomic_DNA"/>
</dbReference>
<sequence>MPVTLRPLWPLTLVLGLAACASRPPVPPVVGQQPGQQSDVLAQTTWELARWTKPGGALRPVPHAHGKERPIILAFNHEQGQARLSGFSGCNSYSGQYVVANGLLILQYPPVSTRMSCPSANMQLEQDYLAGLTRITATRLDDVARPSRMTLTLSSGDVLDFARR</sequence>
<dbReference type="OrthoDB" id="423130at2"/>
<feature type="domain" description="DUF306" evidence="2">
    <location>
        <begin position="41"/>
        <end position="160"/>
    </location>
</feature>
<proteinExistence type="predicted"/>
<evidence type="ECO:0000313" key="6">
    <source>
        <dbReference type="Proteomes" id="UP000092950"/>
    </source>
</evidence>
<gene>
    <name evidence="3" type="ORF">BBN53_18390</name>
    <name evidence="4" type="ORF">ERS370011_03317</name>
</gene>
<evidence type="ECO:0000313" key="3">
    <source>
        <dbReference type="EMBL" id="ANY17680.1"/>
    </source>
</evidence>
<accession>A0A0M7H0N0</accession>
<reference evidence="3 6" key="2">
    <citation type="submission" date="2016-07" db="EMBL/GenBank/DDBJ databases">
        <title>Complete genome sequences of Bordetella pseudohinzii.</title>
        <authorList>
            <person name="Spilker T."/>
            <person name="Darrah R."/>
            <person name="LiPuma J.J."/>
        </authorList>
    </citation>
    <scope>NUCLEOTIDE SEQUENCE [LARGE SCALE GENOMIC DNA]</scope>
    <source>
        <strain evidence="3 6">HI4681</strain>
    </source>
</reference>
<dbReference type="InterPro" id="IPR038670">
    <property type="entry name" value="HslJ-like_sf"/>
</dbReference>
<keyword evidence="6" id="KW-1185">Reference proteome</keyword>
<dbReference type="EMBL" id="CP016440">
    <property type="protein sequence ID" value="ANY17680.1"/>
    <property type="molecule type" value="Genomic_DNA"/>
</dbReference>
<dbReference type="Proteomes" id="UP000053096">
    <property type="component" value="Unassembled WGS sequence"/>
</dbReference>
<dbReference type="InterPro" id="IPR005184">
    <property type="entry name" value="DUF306_Meta_HslJ"/>
</dbReference>
<evidence type="ECO:0000313" key="4">
    <source>
        <dbReference type="EMBL" id="CUJ01450.1"/>
    </source>
</evidence>
<dbReference type="Pfam" id="PF03724">
    <property type="entry name" value="META"/>
    <property type="match status" value="1"/>
</dbReference>
<feature type="chain" id="PRO_5005268306" evidence="1">
    <location>
        <begin position="22"/>
        <end position="164"/>
    </location>
</feature>
<reference evidence="4 5" key="1">
    <citation type="submission" date="2015-09" db="EMBL/GenBank/DDBJ databases">
        <authorList>
            <person name="Jackson K.R."/>
            <person name="Lunt B.L."/>
            <person name="Fisher J.N.B."/>
            <person name="Gardner A.V."/>
            <person name="Bailey M.E."/>
            <person name="Deus L.M."/>
            <person name="Earl A.S."/>
            <person name="Gibby P.D."/>
            <person name="Hartmann K.A."/>
            <person name="Liu J.E."/>
            <person name="Manci A.M."/>
            <person name="Nielsen D.A."/>
            <person name="Solomon M.B."/>
            <person name="Breakwell D.P."/>
            <person name="Burnett S.H."/>
            <person name="Grose J.H."/>
        </authorList>
    </citation>
    <scope>NUCLEOTIDE SEQUENCE [LARGE SCALE GENOMIC DNA]</scope>
    <source>
        <strain evidence="4 5">2789STDY5608636</strain>
    </source>
</reference>
<keyword evidence="1" id="KW-0732">Signal</keyword>
<protein>
    <submittedName>
        <fullName evidence="3">Heat-shock protein</fullName>
    </submittedName>
    <submittedName>
        <fullName evidence="4">META domain</fullName>
    </submittedName>
</protein>
<evidence type="ECO:0000313" key="5">
    <source>
        <dbReference type="Proteomes" id="UP000053096"/>
    </source>
</evidence>
<dbReference type="Proteomes" id="UP000092950">
    <property type="component" value="Chromosome"/>
</dbReference>
<organism evidence="4 5">
    <name type="scientific">Bordetella pseudohinzii</name>
    <dbReference type="NCBI Taxonomy" id="1331258"/>
    <lineage>
        <taxon>Bacteria</taxon>
        <taxon>Pseudomonadati</taxon>
        <taxon>Pseudomonadota</taxon>
        <taxon>Betaproteobacteria</taxon>
        <taxon>Burkholderiales</taxon>
        <taxon>Alcaligenaceae</taxon>
        <taxon>Bordetella</taxon>
    </lineage>
</organism>